<comment type="caution">
    <text evidence="4">The sequence shown here is derived from an EMBL/GenBank/DDBJ whole genome shotgun (WGS) entry which is preliminary data.</text>
</comment>
<dbReference type="InterPro" id="IPR027385">
    <property type="entry name" value="Beta-barrel_OMP"/>
</dbReference>
<feature type="signal peptide" evidence="2">
    <location>
        <begin position="1"/>
        <end position="23"/>
    </location>
</feature>
<reference evidence="4 5" key="1">
    <citation type="submission" date="2020-08" db="EMBL/GenBank/DDBJ databases">
        <title>Genomic Encyclopedia of Type Strains, Phase IV (KMG-IV): sequencing the most valuable type-strain genomes for metagenomic binning, comparative biology and taxonomic classification.</title>
        <authorList>
            <person name="Goeker M."/>
        </authorList>
    </citation>
    <scope>NUCLEOTIDE SEQUENCE [LARGE SCALE GENOMIC DNA]</scope>
    <source>
        <strain evidence="4 5">DSM 17454</strain>
    </source>
</reference>
<gene>
    <name evidence="4" type="ORF">HNQ96_001281</name>
</gene>
<dbReference type="AlphaFoldDB" id="A0A8E1WBW9"/>
<evidence type="ECO:0000313" key="5">
    <source>
        <dbReference type="Proteomes" id="UP000532373"/>
    </source>
</evidence>
<keyword evidence="1 2" id="KW-0732">Signal</keyword>
<organism evidence="4 5">
    <name type="scientific">Aminobacter carboxidus</name>
    <dbReference type="NCBI Taxonomy" id="376165"/>
    <lineage>
        <taxon>Bacteria</taxon>
        <taxon>Pseudomonadati</taxon>
        <taxon>Pseudomonadota</taxon>
        <taxon>Alphaproteobacteria</taxon>
        <taxon>Hyphomicrobiales</taxon>
        <taxon>Phyllobacteriaceae</taxon>
        <taxon>Aminobacter</taxon>
    </lineage>
</organism>
<evidence type="ECO:0000256" key="1">
    <source>
        <dbReference type="ARBA" id="ARBA00022729"/>
    </source>
</evidence>
<protein>
    <submittedName>
        <fullName evidence="4">Opacity protein-like surface antigen</fullName>
    </submittedName>
</protein>
<dbReference type="Gene3D" id="2.40.160.20">
    <property type="match status" value="1"/>
</dbReference>
<dbReference type="Proteomes" id="UP000532373">
    <property type="component" value="Unassembled WGS sequence"/>
</dbReference>
<dbReference type="SUPFAM" id="SSF56925">
    <property type="entry name" value="OMPA-like"/>
    <property type="match status" value="1"/>
</dbReference>
<evidence type="ECO:0000313" key="4">
    <source>
        <dbReference type="EMBL" id="MBB6465423.1"/>
    </source>
</evidence>
<dbReference type="RefSeq" id="WP_184767957.1">
    <property type="nucleotide sequence ID" value="NZ_JACHGI010000002.1"/>
</dbReference>
<proteinExistence type="predicted"/>
<accession>A0A8E1WBW9</accession>
<feature type="chain" id="PRO_5034649576" evidence="2">
    <location>
        <begin position="24"/>
        <end position="227"/>
    </location>
</feature>
<evidence type="ECO:0000259" key="3">
    <source>
        <dbReference type="Pfam" id="PF13505"/>
    </source>
</evidence>
<dbReference type="InterPro" id="IPR011250">
    <property type="entry name" value="OMP/PagP_B-barrel"/>
</dbReference>
<dbReference type="Pfam" id="PF13505">
    <property type="entry name" value="OMP_b-brl"/>
    <property type="match status" value="1"/>
</dbReference>
<sequence length="227" mass="24899">MTLTSRIALTLAATMLWPLAAGAADYDPPVVIDEAPEYVPVEVGSGWYLRGDVGYNIDKSPYDVTFNGVDTRSTRINGSVGAGYHFTDYFRGELNVGFLANDRYDWTDGTDRIRAESDIWSGMANAYADLGTIAGFTPYVGGGVGLLYSSRQVDHTFLGISDRETQYALAYSLGAGVAYRVAQNTSVDVGYQYLSAPSLEYFNIPSGEMRKGVDFHQVKVGLRYDLW</sequence>
<dbReference type="EMBL" id="JACHGI010000002">
    <property type="protein sequence ID" value="MBB6465423.1"/>
    <property type="molecule type" value="Genomic_DNA"/>
</dbReference>
<evidence type="ECO:0000256" key="2">
    <source>
        <dbReference type="SAM" id="SignalP"/>
    </source>
</evidence>
<name>A0A8E1WBW9_9HYPH</name>
<feature type="domain" description="Outer membrane protein beta-barrel" evidence="3">
    <location>
        <begin position="45"/>
        <end position="224"/>
    </location>
</feature>